<dbReference type="InterPro" id="IPR036696">
    <property type="entry name" value="YdfO-like_sf"/>
</dbReference>
<dbReference type="SUPFAM" id="SSF160419">
    <property type="entry name" value="YdfO-like"/>
    <property type="match status" value="1"/>
</dbReference>
<dbReference type="Pfam" id="PF07166">
    <property type="entry name" value="DUF1398"/>
    <property type="match status" value="1"/>
</dbReference>
<evidence type="ECO:0000313" key="2">
    <source>
        <dbReference type="Proteomes" id="UP000242317"/>
    </source>
</evidence>
<organism evidence="1 2">
    <name type="scientific">Acinetobacter marinus</name>
    <dbReference type="NCBI Taxonomy" id="281375"/>
    <lineage>
        <taxon>Bacteria</taxon>
        <taxon>Pseudomonadati</taxon>
        <taxon>Pseudomonadota</taxon>
        <taxon>Gammaproteobacteria</taxon>
        <taxon>Moraxellales</taxon>
        <taxon>Moraxellaceae</taxon>
        <taxon>Acinetobacter</taxon>
    </lineage>
</organism>
<dbReference type="RefSeq" id="WP_092615728.1">
    <property type="nucleotide sequence ID" value="NZ_FMYK01000001.1"/>
</dbReference>
<keyword evidence="2" id="KW-1185">Reference proteome</keyword>
<dbReference type="Gene3D" id="3.30.1810.10">
    <property type="entry name" value="YdfO-like"/>
    <property type="match status" value="1"/>
</dbReference>
<proteinExistence type="predicted"/>
<dbReference type="Proteomes" id="UP000242317">
    <property type="component" value="Unassembled WGS sequence"/>
</dbReference>
<dbReference type="OrthoDB" id="1550456at2"/>
<dbReference type="EMBL" id="FMYK01000001">
    <property type="protein sequence ID" value="SDB87588.1"/>
    <property type="molecule type" value="Genomic_DNA"/>
</dbReference>
<dbReference type="AlphaFoldDB" id="A0A1G6H0B9"/>
<accession>A0A1G6H0B9</accession>
<protein>
    <submittedName>
        <fullName evidence="1">Uncharacterized conserved protein YbcV, DUF1398 family</fullName>
    </submittedName>
</protein>
<dbReference type="InterPro" id="IPR009833">
    <property type="entry name" value="DUF1398"/>
</dbReference>
<sequence>MFSLEQIEQAHQKVRTGADFPEYIQEIKSFGVIAFETWVKDSHTVYFGDEDYSISSKAQYADLDIAIESDAESFKKYLKAHQQGQTDYFQFCKDCAETGIEKWVMCLNTMTCTYFNLAGDEILSEKVPY</sequence>
<gene>
    <name evidence="1" type="ORF">SAMN05421749_101612</name>
</gene>
<reference evidence="2" key="1">
    <citation type="submission" date="2016-09" db="EMBL/GenBank/DDBJ databases">
        <authorList>
            <person name="Varghese N."/>
            <person name="Submissions S."/>
        </authorList>
    </citation>
    <scope>NUCLEOTIDE SEQUENCE [LARGE SCALE GENOMIC DNA]</scope>
    <source>
        <strain evidence="2">ANC 3699</strain>
    </source>
</reference>
<name>A0A1G6H0B9_9GAMM</name>
<evidence type="ECO:0000313" key="1">
    <source>
        <dbReference type="EMBL" id="SDB87588.1"/>
    </source>
</evidence>